<accession>A0AAQ4F9Q5</accession>
<dbReference type="Proteomes" id="UP001321473">
    <property type="component" value="Unassembled WGS sequence"/>
</dbReference>
<proteinExistence type="predicted"/>
<organism evidence="1 2">
    <name type="scientific">Amblyomma americanum</name>
    <name type="common">Lone star tick</name>
    <dbReference type="NCBI Taxonomy" id="6943"/>
    <lineage>
        <taxon>Eukaryota</taxon>
        <taxon>Metazoa</taxon>
        <taxon>Ecdysozoa</taxon>
        <taxon>Arthropoda</taxon>
        <taxon>Chelicerata</taxon>
        <taxon>Arachnida</taxon>
        <taxon>Acari</taxon>
        <taxon>Parasitiformes</taxon>
        <taxon>Ixodida</taxon>
        <taxon>Ixodoidea</taxon>
        <taxon>Ixodidae</taxon>
        <taxon>Amblyomminae</taxon>
        <taxon>Amblyomma</taxon>
    </lineage>
</organism>
<evidence type="ECO:0000313" key="1">
    <source>
        <dbReference type="EMBL" id="KAK8783796.1"/>
    </source>
</evidence>
<keyword evidence="2" id="KW-1185">Reference proteome</keyword>
<name>A0AAQ4F9Q5_AMBAM</name>
<sequence length="106" mass="12051">HHWSDPSNSNFYTVIGKTFGMRRPTDPYEMGCRQANGTPFQDGKGCTVTLFKRPRSNNINCIVGHCRYGTASTTERRYVISCNTCGLTLFIKIQAFNLMKQEKTSF</sequence>
<dbReference type="AlphaFoldDB" id="A0AAQ4F9Q5"/>
<gene>
    <name evidence="1" type="ORF">V5799_009839</name>
</gene>
<feature type="non-terminal residue" evidence="1">
    <location>
        <position position="1"/>
    </location>
</feature>
<dbReference type="EMBL" id="JARKHS020005170">
    <property type="protein sequence ID" value="KAK8783796.1"/>
    <property type="molecule type" value="Genomic_DNA"/>
</dbReference>
<comment type="caution">
    <text evidence="1">The sequence shown here is derived from an EMBL/GenBank/DDBJ whole genome shotgun (WGS) entry which is preliminary data.</text>
</comment>
<reference evidence="1 2" key="1">
    <citation type="journal article" date="2023" name="Arcadia Sci">
        <title>De novo assembly of a long-read Amblyomma americanum tick genome.</title>
        <authorList>
            <person name="Chou S."/>
            <person name="Poskanzer K.E."/>
            <person name="Rollins M."/>
            <person name="Thuy-Boun P.S."/>
        </authorList>
    </citation>
    <scope>NUCLEOTIDE SEQUENCE [LARGE SCALE GENOMIC DNA]</scope>
    <source>
        <strain evidence="1">F_SG_1</strain>
        <tissue evidence="1">Salivary glands</tissue>
    </source>
</reference>
<protein>
    <submittedName>
        <fullName evidence="1">Uncharacterized protein</fullName>
    </submittedName>
</protein>
<evidence type="ECO:0000313" key="2">
    <source>
        <dbReference type="Proteomes" id="UP001321473"/>
    </source>
</evidence>